<organism evidence="3 4">
    <name type="scientific">Acetobacter aceti</name>
    <dbReference type="NCBI Taxonomy" id="435"/>
    <lineage>
        <taxon>Bacteria</taxon>
        <taxon>Pseudomonadati</taxon>
        <taxon>Pseudomonadota</taxon>
        <taxon>Alphaproteobacteria</taxon>
        <taxon>Acetobacterales</taxon>
        <taxon>Acetobacteraceae</taxon>
        <taxon>Acetobacter</taxon>
        <taxon>Acetobacter subgen. Acetobacter</taxon>
    </lineage>
</organism>
<reference evidence="3 4" key="1">
    <citation type="submission" date="2020-07" db="EMBL/GenBank/DDBJ databases">
        <title>Complete Genome Sequence of an acetic acid bacterium, Acetobacter aceti JCM20276.</title>
        <authorList>
            <person name="Hirose Y."/>
            <person name="Mihara H."/>
        </authorList>
    </citation>
    <scope>NUCLEOTIDE SEQUENCE [LARGE SCALE GENOMIC DNA]</scope>
    <source>
        <strain evidence="3 4">JCM20276</strain>
    </source>
</reference>
<protein>
    <submittedName>
        <fullName evidence="3">Uncharacterized protein</fullName>
    </submittedName>
</protein>
<dbReference type="PANTHER" id="PTHR34595">
    <property type="entry name" value="BLR5612 PROTEIN"/>
    <property type="match status" value="1"/>
</dbReference>
<dbReference type="EMBL" id="AP023326">
    <property type="protein sequence ID" value="BCI67110.1"/>
    <property type="molecule type" value="Genomic_DNA"/>
</dbReference>
<dbReference type="Gene3D" id="3.40.50.11290">
    <property type="match status" value="1"/>
</dbReference>
<dbReference type="InterPro" id="IPR025841">
    <property type="entry name" value="CP_ATPgrasp_2"/>
</dbReference>
<sequence length="874" mass="95786">MNGAIPIDEMVNGHGGVRPQWRRLLSAISDLGHQELRARQQQIALALADQTGALSSSSFSGPGETLDNQGRNNFIGAQCDPIPLLLKADEFSALEAGIIQRARLQEALLRDVYGERNVLVDHLLPPALVWANKGFLRCGTVDALRSVGHQFISSYAVDLVREADGQWRVLADRVRQGNGIGLALENRRQMTRAIPELFAGVALQRLRPFLECWQDSVQKTGVGETANPALLTPGPSSPFWSEHVILARELGCTLVEAGDLTVREGALWLKTVRGLRKIDVLLVRQNGDSIDPLELERTTGSAGVSGLLDAARNGSVRLINDPRAGFVEALGVQSFLPDIVSRLFGETLRLENVDSLWLGQPDNQIFLEQLLFGRSQSPQETTGYWAVASAIGEELPVQRLAALDEKQRKNLWEKVCKEPWRYIACREPLASLSPCVGDKEIVPRPIVLRMFAIQDEKGWSVLPGGVCRVFDAGEAVTAGPIGENQITKDVWVMVDENFSLQETSFSAPYPLAIRRSQGDLPSRAADDFFWLGRYLEQIESGARLLRVIMTHMSGTEPSPRELADIAVLMRQMRAMGLVQEAPVPAYGYAGTVRGLFAIGGSDGFFARVLRKIIRLVPELVDRLTQDVRDFISHRGGEILKMIDQRPRRSDPARMLDQLSGLTSELLLYSATLSGFAAESMVLSGGRQFLDLGRRIERVSSVLLICSGVLEQPDVYQRGRMEAALRLMLQLCDSVITYRSRYFGVVQPAPVLDLLLLDEDNPRGAAYQLAALRDSLAGLASDSPFVPEAQRSASYELADMAENIRTTLAEMVASVVSASSQDAATAALPSALKDMQAAVLQLSERIGRSYFSVLNSPRLVGIGNETAIDMDGALT</sequence>
<dbReference type="Pfam" id="PF04168">
    <property type="entry name" value="Alpha-E"/>
    <property type="match status" value="1"/>
</dbReference>
<dbReference type="SUPFAM" id="SSF56059">
    <property type="entry name" value="Glutathione synthetase ATP-binding domain-like"/>
    <property type="match status" value="1"/>
</dbReference>
<dbReference type="AlphaFoldDB" id="A0A6S6PJE1"/>
<feature type="domain" description="DUF403" evidence="1">
    <location>
        <begin position="520"/>
        <end position="850"/>
    </location>
</feature>
<dbReference type="PANTHER" id="PTHR34595:SF2">
    <property type="entry name" value="BLR2978 PROTEIN"/>
    <property type="match status" value="1"/>
</dbReference>
<dbReference type="InterPro" id="IPR007296">
    <property type="entry name" value="DUF403"/>
</dbReference>
<evidence type="ECO:0000259" key="1">
    <source>
        <dbReference type="Pfam" id="PF04168"/>
    </source>
</evidence>
<dbReference type="InterPro" id="IPR051680">
    <property type="entry name" value="ATP-dep_Glu-Cys_Ligase-2"/>
</dbReference>
<name>A0A6S6PJE1_ACEAC</name>
<dbReference type="Proteomes" id="UP000515220">
    <property type="component" value="Chromosome"/>
</dbReference>
<dbReference type="Pfam" id="PF14403">
    <property type="entry name" value="CP_ATPgrasp_2"/>
    <property type="match status" value="1"/>
</dbReference>
<evidence type="ECO:0000313" key="3">
    <source>
        <dbReference type="EMBL" id="BCI67110.1"/>
    </source>
</evidence>
<accession>A0A6S6PJE1</accession>
<proteinExistence type="predicted"/>
<dbReference type="RefSeq" id="WP_099347438.1">
    <property type="nucleotide sequence ID" value="NZ_AP023326.1"/>
</dbReference>
<gene>
    <name evidence="3" type="ORF">AAJCM20276_17340</name>
</gene>
<feature type="domain" description="Circularly permuted ATP-grasp type 2" evidence="2">
    <location>
        <begin position="83"/>
        <end position="469"/>
    </location>
</feature>
<evidence type="ECO:0000259" key="2">
    <source>
        <dbReference type="Pfam" id="PF14403"/>
    </source>
</evidence>
<evidence type="ECO:0000313" key="4">
    <source>
        <dbReference type="Proteomes" id="UP000515220"/>
    </source>
</evidence>